<keyword evidence="2" id="KW-1185">Reference proteome</keyword>
<dbReference type="RefSeq" id="WP_379864740.1">
    <property type="nucleotide sequence ID" value="NZ_JBHTBW010000023.1"/>
</dbReference>
<evidence type="ECO:0000313" key="1">
    <source>
        <dbReference type="EMBL" id="MFC7441444.1"/>
    </source>
</evidence>
<reference evidence="2" key="1">
    <citation type="journal article" date="2019" name="Int. J. Syst. Evol. Microbiol.">
        <title>The Global Catalogue of Microorganisms (GCM) 10K type strain sequencing project: providing services to taxonomists for standard genome sequencing and annotation.</title>
        <authorList>
            <consortium name="The Broad Institute Genomics Platform"/>
            <consortium name="The Broad Institute Genome Sequencing Center for Infectious Disease"/>
            <person name="Wu L."/>
            <person name="Ma J."/>
        </authorList>
    </citation>
    <scope>NUCLEOTIDE SEQUENCE [LARGE SCALE GENOMIC DNA]</scope>
    <source>
        <strain evidence="2">CGMCC 1.12942</strain>
    </source>
</reference>
<gene>
    <name evidence="1" type="ORF">ACFQNG_09790</name>
</gene>
<organism evidence="1 2">
    <name type="scientific">Laceyella putida</name>
    <dbReference type="NCBI Taxonomy" id="110101"/>
    <lineage>
        <taxon>Bacteria</taxon>
        <taxon>Bacillati</taxon>
        <taxon>Bacillota</taxon>
        <taxon>Bacilli</taxon>
        <taxon>Bacillales</taxon>
        <taxon>Thermoactinomycetaceae</taxon>
        <taxon>Laceyella</taxon>
    </lineage>
</organism>
<evidence type="ECO:0000313" key="2">
    <source>
        <dbReference type="Proteomes" id="UP001596500"/>
    </source>
</evidence>
<comment type="caution">
    <text evidence="1">The sequence shown here is derived from an EMBL/GenBank/DDBJ whole genome shotgun (WGS) entry which is preliminary data.</text>
</comment>
<dbReference type="EMBL" id="JBHTBW010000023">
    <property type="protein sequence ID" value="MFC7441444.1"/>
    <property type="molecule type" value="Genomic_DNA"/>
</dbReference>
<dbReference type="Proteomes" id="UP001596500">
    <property type="component" value="Unassembled WGS sequence"/>
</dbReference>
<protein>
    <submittedName>
        <fullName evidence="1">Uncharacterized protein</fullName>
    </submittedName>
</protein>
<accession>A0ABW2RKT0</accession>
<name>A0ABW2RKT0_9BACL</name>
<proteinExistence type="predicted"/>
<sequence length="90" mass="10111">MSQVSVTAFTEKEAEMIIGLVTKVWVESRHFFDVLAHGNKKALLRWQALSSVHREVRAIPSHPRTARSSLSFACRALFSARLTGFDEPTP</sequence>